<feature type="domain" description="SMP-30/Gluconolactonase/LRE-like region" evidence="2">
    <location>
        <begin position="30"/>
        <end position="99"/>
    </location>
</feature>
<dbReference type="PANTHER" id="PTHR47572:SF4">
    <property type="entry name" value="LACTONASE DRP35"/>
    <property type="match status" value="1"/>
</dbReference>
<dbReference type="InterPro" id="IPR051262">
    <property type="entry name" value="SMP-30/CGR1_Lactonase"/>
</dbReference>
<dbReference type="InterPro" id="IPR011042">
    <property type="entry name" value="6-blade_b-propeller_TolB-like"/>
</dbReference>
<evidence type="ECO:0000259" key="2">
    <source>
        <dbReference type="Pfam" id="PF08450"/>
    </source>
</evidence>
<gene>
    <name evidence="3" type="ORF">J2739_002414</name>
</gene>
<dbReference type="Pfam" id="PF08450">
    <property type="entry name" value="SGL"/>
    <property type="match status" value="1"/>
</dbReference>
<reference evidence="3 4" key="1">
    <citation type="submission" date="2023-07" db="EMBL/GenBank/DDBJ databases">
        <title>Sorghum-associated microbial communities from plants grown in Nebraska, USA.</title>
        <authorList>
            <person name="Schachtman D."/>
        </authorList>
    </citation>
    <scope>NUCLEOTIDE SEQUENCE [LARGE SCALE GENOMIC DNA]</scope>
    <source>
        <strain evidence="3 4">DS1781</strain>
    </source>
</reference>
<evidence type="ECO:0000256" key="1">
    <source>
        <dbReference type="ARBA" id="ARBA00022801"/>
    </source>
</evidence>
<sequence>MDTGIDIRDARLRPVVAGARLERLCTGAAWSEGPVWMHEDDAVLWSDIPAPPDGVRRAAERAGERARVRRGEKVGNLCFGGARRDQLYVAASSSLYRIVLRTEGIQRP</sequence>
<dbReference type="Proteomes" id="UP001184230">
    <property type="component" value="Unassembled WGS sequence"/>
</dbReference>
<dbReference type="InterPro" id="IPR013658">
    <property type="entry name" value="SGL"/>
</dbReference>
<dbReference type="PANTHER" id="PTHR47572">
    <property type="entry name" value="LIPOPROTEIN-RELATED"/>
    <property type="match status" value="1"/>
</dbReference>
<accession>A0ABU1NFK7</accession>
<dbReference type="Gene3D" id="2.120.10.30">
    <property type="entry name" value="TolB, C-terminal domain"/>
    <property type="match status" value="2"/>
</dbReference>
<proteinExistence type="predicted"/>
<evidence type="ECO:0000313" key="3">
    <source>
        <dbReference type="EMBL" id="MDR6536641.1"/>
    </source>
</evidence>
<evidence type="ECO:0000313" key="4">
    <source>
        <dbReference type="Proteomes" id="UP001184230"/>
    </source>
</evidence>
<organism evidence="3 4">
    <name type="scientific">Variovorax soli</name>
    <dbReference type="NCBI Taxonomy" id="376815"/>
    <lineage>
        <taxon>Bacteria</taxon>
        <taxon>Pseudomonadati</taxon>
        <taxon>Pseudomonadota</taxon>
        <taxon>Betaproteobacteria</taxon>
        <taxon>Burkholderiales</taxon>
        <taxon>Comamonadaceae</taxon>
        <taxon>Variovorax</taxon>
    </lineage>
</organism>
<protein>
    <submittedName>
        <fullName evidence="3">Sugar lactone lactonase YvrE</fullName>
    </submittedName>
</protein>
<dbReference type="RefSeq" id="WP_405053873.1">
    <property type="nucleotide sequence ID" value="NZ_JAVDRF010000004.1"/>
</dbReference>
<comment type="caution">
    <text evidence="3">The sequence shown here is derived from an EMBL/GenBank/DDBJ whole genome shotgun (WGS) entry which is preliminary data.</text>
</comment>
<keyword evidence="1" id="KW-0378">Hydrolase</keyword>
<dbReference type="EMBL" id="JAVDRF010000004">
    <property type="protein sequence ID" value="MDR6536641.1"/>
    <property type="molecule type" value="Genomic_DNA"/>
</dbReference>
<name>A0ABU1NFK7_9BURK</name>
<keyword evidence="4" id="KW-1185">Reference proteome</keyword>